<dbReference type="GO" id="GO:0005525">
    <property type="term" value="F:GTP binding"/>
    <property type="evidence" value="ECO:0007669"/>
    <property type="project" value="UniProtKB-KW"/>
</dbReference>
<dbReference type="InterPro" id="IPR013846">
    <property type="entry name" value="mRNA_cap_enzyme_C"/>
</dbReference>
<dbReference type="InterPro" id="IPR051029">
    <property type="entry name" value="mRNA_Capping_Enz/RNA_Phosphat"/>
</dbReference>
<gene>
    <name evidence="14" type="ORF">C8F04DRAFT_1211848</name>
</gene>
<dbReference type="EC" id="2.7.7.50" evidence="2"/>
<organism evidence="14 15">
    <name type="scientific">Mycena alexandri</name>
    <dbReference type="NCBI Taxonomy" id="1745969"/>
    <lineage>
        <taxon>Eukaryota</taxon>
        <taxon>Fungi</taxon>
        <taxon>Dikarya</taxon>
        <taxon>Basidiomycota</taxon>
        <taxon>Agaricomycotina</taxon>
        <taxon>Agaricomycetes</taxon>
        <taxon>Agaricomycetidae</taxon>
        <taxon>Agaricales</taxon>
        <taxon>Marasmiineae</taxon>
        <taxon>Mycenaceae</taxon>
        <taxon>Mycena</taxon>
    </lineage>
</organism>
<feature type="compositionally biased region" description="Basic and acidic residues" evidence="11">
    <location>
        <begin position="297"/>
        <end position="306"/>
    </location>
</feature>
<dbReference type="SUPFAM" id="SSF50249">
    <property type="entry name" value="Nucleic acid-binding proteins"/>
    <property type="match status" value="1"/>
</dbReference>
<keyword evidence="15" id="KW-1185">Reference proteome</keyword>
<evidence type="ECO:0000256" key="3">
    <source>
        <dbReference type="ARBA" id="ARBA00022664"/>
    </source>
</evidence>
<keyword evidence="4" id="KW-0808">Transferase</keyword>
<evidence type="ECO:0000259" key="13">
    <source>
        <dbReference type="Pfam" id="PF03919"/>
    </source>
</evidence>
<evidence type="ECO:0000256" key="1">
    <source>
        <dbReference type="ARBA" id="ARBA00004123"/>
    </source>
</evidence>
<dbReference type="GO" id="GO:0005524">
    <property type="term" value="F:ATP binding"/>
    <property type="evidence" value="ECO:0007669"/>
    <property type="project" value="InterPro"/>
</dbReference>
<dbReference type="InterPro" id="IPR001339">
    <property type="entry name" value="mRNA_cap_enzyme_adenylation"/>
</dbReference>
<keyword evidence="3" id="KW-0507">mRNA processing</keyword>
<evidence type="ECO:0000256" key="4">
    <source>
        <dbReference type="ARBA" id="ARBA00022679"/>
    </source>
</evidence>
<evidence type="ECO:0000313" key="15">
    <source>
        <dbReference type="Proteomes" id="UP001218188"/>
    </source>
</evidence>
<dbReference type="Pfam" id="PF01331">
    <property type="entry name" value="mRNA_cap_enzyme"/>
    <property type="match status" value="1"/>
</dbReference>
<evidence type="ECO:0000256" key="6">
    <source>
        <dbReference type="ARBA" id="ARBA00022741"/>
    </source>
</evidence>
<feature type="region of interest" description="Disordered" evidence="11">
    <location>
        <begin position="1"/>
        <end position="30"/>
    </location>
</feature>
<evidence type="ECO:0000256" key="8">
    <source>
        <dbReference type="ARBA" id="ARBA00023134"/>
    </source>
</evidence>
<evidence type="ECO:0000256" key="7">
    <source>
        <dbReference type="ARBA" id="ARBA00023042"/>
    </source>
</evidence>
<proteinExistence type="predicted"/>
<evidence type="ECO:0000256" key="5">
    <source>
        <dbReference type="ARBA" id="ARBA00022695"/>
    </source>
</evidence>
<dbReference type="GO" id="GO:0005634">
    <property type="term" value="C:nucleus"/>
    <property type="evidence" value="ECO:0007669"/>
    <property type="project" value="UniProtKB-SubCell"/>
</dbReference>
<evidence type="ECO:0000256" key="11">
    <source>
        <dbReference type="SAM" id="MobiDB-lite"/>
    </source>
</evidence>
<dbReference type="Gene3D" id="2.40.50.140">
    <property type="entry name" value="Nucleic acid-binding proteins"/>
    <property type="match status" value="1"/>
</dbReference>
<evidence type="ECO:0000256" key="9">
    <source>
        <dbReference type="ARBA" id="ARBA00023242"/>
    </source>
</evidence>
<dbReference type="InterPro" id="IPR012340">
    <property type="entry name" value="NA-bd_OB-fold"/>
</dbReference>
<keyword evidence="6" id="KW-0547">Nucleotide-binding</keyword>
<dbReference type="Pfam" id="PF03919">
    <property type="entry name" value="mRNA_cap_C"/>
    <property type="match status" value="1"/>
</dbReference>
<comment type="catalytic activity">
    <reaction evidence="10">
        <text>a 5'-end diphospho-ribonucleoside in mRNA + GTP + H(+) = a 5'-end (5'-triphosphoguanosine)-ribonucleoside in mRNA + diphosphate</text>
        <dbReference type="Rhea" id="RHEA:67012"/>
        <dbReference type="Rhea" id="RHEA-COMP:17165"/>
        <dbReference type="Rhea" id="RHEA-COMP:17166"/>
        <dbReference type="ChEBI" id="CHEBI:15378"/>
        <dbReference type="ChEBI" id="CHEBI:33019"/>
        <dbReference type="ChEBI" id="CHEBI:37565"/>
        <dbReference type="ChEBI" id="CHEBI:167616"/>
        <dbReference type="ChEBI" id="CHEBI:167617"/>
        <dbReference type="EC" id="2.7.7.50"/>
    </reaction>
    <physiologicalReaction direction="left-to-right" evidence="10">
        <dbReference type="Rhea" id="RHEA:67013"/>
    </physiologicalReaction>
</comment>
<dbReference type="EMBL" id="JARJCM010000095">
    <property type="protein sequence ID" value="KAJ7030059.1"/>
    <property type="molecule type" value="Genomic_DNA"/>
</dbReference>
<evidence type="ECO:0000256" key="2">
    <source>
        <dbReference type="ARBA" id="ARBA00012475"/>
    </source>
</evidence>
<evidence type="ECO:0000313" key="14">
    <source>
        <dbReference type="EMBL" id="KAJ7030059.1"/>
    </source>
</evidence>
<name>A0AAD6SM36_9AGAR</name>
<feature type="domain" description="mRNA capping enzyme adenylation" evidence="12">
    <location>
        <begin position="50"/>
        <end position="188"/>
    </location>
</feature>
<protein>
    <recommendedName>
        <fullName evidence="2">mRNA guanylyltransferase</fullName>
        <ecNumber evidence="2">2.7.7.50</ecNumber>
    </recommendedName>
</protein>
<comment type="caution">
    <text evidence="14">The sequence shown here is derived from an EMBL/GenBank/DDBJ whole genome shotgun (WGS) entry which is preliminary data.</text>
</comment>
<dbReference type="Gene3D" id="3.30.470.30">
    <property type="entry name" value="DNA ligase/mRNA capping enzyme"/>
    <property type="match status" value="1"/>
</dbReference>
<evidence type="ECO:0000259" key="12">
    <source>
        <dbReference type="Pfam" id="PF01331"/>
    </source>
</evidence>
<keyword evidence="7" id="KW-0506">mRNA capping</keyword>
<feature type="domain" description="mRNA capping enzyme C-terminal" evidence="13">
    <location>
        <begin position="192"/>
        <end position="298"/>
    </location>
</feature>
<dbReference type="GO" id="GO:0006370">
    <property type="term" value="P:7-methylguanosine mRNA capping"/>
    <property type="evidence" value="ECO:0007669"/>
    <property type="project" value="UniProtKB-KW"/>
</dbReference>
<dbReference type="GO" id="GO:0004484">
    <property type="term" value="F:mRNA guanylyltransferase activity"/>
    <property type="evidence" value="ECO:0007669"/>
    <property type="project" value="UniProtKB-EC"/>
</dbReference>
<accession>A0AAD6SM36</accession>
<feature type="region of interest" description="Disordered" evidence="11">
    <location>
        <begin position="297"/>
        <end position="317"/>
    </location>
</feature>
<keyword evidence="5" id="KW-0548">Nucleotidyltransferase</keyword>
<reference evidence="14" key="1">
    <citation type="submission" date="2023-03" db="EMBL/GenBank/DDBJ databases">
        <title>Massive genome expansion in bonnet fungi (Mycena s.s.) driven by repeated elements and novel gene families across ecological guilds.</title>
        <authorList>
            <consortium name="Lawrence Berkeley National Laboratory"/>
            <person name="Harder C.B."/>
            <person name="Miyauchi S."/>
            <person name="Viragh M."/>
            <person name="Kuo A."/>
            <person name="Thoen E."/>
            <person name="Andreopoulos B."/>
            <person name="Lu D."/>
            <person name="Skrede I."/>
            <person name="Drula E."/>
            <person name="Henrissat B."/>
            <person name="Morin E."/>
            <person name="Kohler A."/>
            <person name="Barry K."/>
            <person name="LaButti K."/>
            <person name="Morin E."/>
            <person name="Salamov A."/>
            <person name="Lipzen A."/>
            <person name="Mereny Z."/>
            <person name="Hegedus B."/>
            <person name="Baldrian P."/>
            <person name="Stursova M."/>
            <person name="Weitz H."/>
            <person name="Taylor A."/>
            <person name="Grigoriev I.V."/>
            <person name="Nagy L.G."/>
            <person name="Martin F."/>
            <person name="Kauserud H."/>
        </authorList>
    </citation>
    <scope>NUCLEOTIDE SEQUENCE</scope>
    <source>
        <strain evidence="14">CBHHK200</strain>
    </source>
</reference>
<keyword evidence="9" id="KW-0539">Nucleus</keyword>
<evidence type="ECO:0000256" key="10">
    <source>
        <dbReference type="ARBA" id="ARBA00044624"/>
    </source>
</evidence>
<dbReference type="AlphaFoldDB" id="A0AAD6SM36"/>
<keyword evidence="8" id="KW-0342">GTP-binding</keyword>
<sequence length="355" mass="40512">MPLELGAPRLIEKSQERHGGSESKRDRQTPKLVSHAMGADAVHHRLPGSQPLSFAKSDFAKRESARPLCEKSDGLRVLRVLFFVNIDPNSPSQTVYPVRPFSTLTTTPKSLLYTIVDGELVYDVDPRTKQETLRFLAFDCLVVDEQNIMARPLDKRCGRLEIFFKPFDKMKKDYSHVTTTHPSDLKCKPPSENSIDFKLVLRFPPLPEDPSHPDSHAKPVFLLHVWCGDTTRRLLYVYCTLAHRPSRRFKASDEQYDDHIVEVRWDALESHWKWMRFRPDKPNGNHRIVGSMADGVEKDTKTREAHPPPVGPPPTAISRYAAAPPLELRYGRLATSQWSRVVGPLLVWGWIADPL</sequence>
<dbReference type="Proteomes" id="UP001218188">
    <property type="component" value="Unassembled WGS sequence"/>
</dbReference>
<dbReference type="PANTHER" id="PTHR10367">
    <property type="entry name" value="MRNA-CAPPING ENZYME"/>
    <property type="match status" value="1"/>
</dbReference>
<dbReference type="SUPFAM" id="SSF56091">
    <property type="entry name" value="DNA ligase/mRNA capping enzyme, catalytic domain"/>
    <property type="match status" value="1"/>
</dbReference>
<dbReference type="PANTHER" id="PTHR10367:SF17">
    <property type="entry name" value="MRNA-CAPPING ENZYME"/>
    <property type="match status" value="1"/>
</dbReference>
<comment type="subcellular location">
    <subcellularLocation>
        <location evidence="1">Nucleus</location>
    </subcellularLocation>
</comment>
<feature type="compositionally biased region" description="Basic and acidic residues" evidence="11">
    <location>
        <begin position="10"/>
        <end position="29"/>
    </location>
</feature>